<protein>
    <submittedName>
        <fullName evidence="8">MFS family permease</fullName>
    </submittedName>
</protein>
<feature type="transmembrane region" description="Helical" evidence="7">
    <location>
        <begin position="51"/>
        <end position="72"/>
    </location>
</feature>
<dbReference type="InterPro" id="IPR036259">
    <property type="entry name" value="MFS_trans_sf"/>
</dbReference>
<evidence type="ECO:0000256" key="2">
    <source>
        <dbReference type="ARBA" id="ARBA00022448"/>
    </source>
</evidence>
<keyword evidence="6 7" id="KW-0472">Membrane</keyword>
<sequence>MRQRGLLHGALRNPNFRRYAIGQMVSNTGTWMQRVAQDWLVLKLTHGDGTVLGVTTALQFLPLLLFGAYGGVIADRYPRRRILLTTQTCLGTLALVLGLLAITGTATLGSVYALALAVGLTLVADQPTQQVFIAEAVDVDDLPNALALNNAAFNLARMTGPALAGPVIGLLGVGPAFLLNALSYAVVLANLLRMDTRTLRTRPAVARASGGLREGVRYVRGHPDLGLPLLLVAFAAGFGMNFQITTALMATKAFHVQADTFGLGPTALAAGAVIGSLLAARRGPPGRQHLVAFGVAFGTLETATALMPSYPSFLLLLLPTGTAMLLLMSAAKTRLQLGSADDLRGRVISGYALASLGTTPLVAPFIGWLSQTTSPRAGLAVGGLVSVAAALAVGAHYRRLERASAGVCLPDTWPTGPWPRATRAGGTGAT</sequence>
<feature type="transmembrane region" description="Helical" evidence="7">
    <location>
        <begin position="93"/>
        <end position="115"/>
    </location>
</feature>
<dbReference type="RefSeq" id="WP_184933463.1">
    <property type="nucleotide sequence ID" value="NZ_JACHJV010000001.1"/>
</dbReference>
<comment type="caution">
    <text evidence="8">The sequence shown here is derived from an EMBL/GenBank/DDBJ whole genome shotgun (WGS) entry which is preliminary data.</text>
</comment>
<dbReference type="AlphaFoldDB" id="A0A7W7VST5"/>
<evidence type="ECO:0000256" key="6">
    <source>
        <dbReference type="ARBA" id="ARBA00023136"/>
    </source>
</evidence>
<keyword evidence="2" id="KW-0813">Transport</keyword>
<accession>A0A7W7VST5</accession>
<dbReference type="GO" id="GO:0005886">
    <property type="term" value="C:plasma membrane"/>
    <property type="evidence" value="ECO:0007669"/>
    <property type="project" value="UniProtKB-SubCell"/>
</dbReference>
<dbReference type="EMBL" id="JACHJV010000001">
    <property type="protein sequence ID" value="MBB4921073.1"/>
    <property type="molecule type" value="Genomic_DNA"/>
</dbReference>
<proteinExistence type="predicted"/>
<evidence type="ECO:0000256" key="7">
    <source>
        <dbReference type="SAM" id="Phobius"/>
    </source>
</evidence>
<feature type="transmembrane region" description="Helical" evidence="7">
    <location>
        <begin position="351"/>
        <end position="371"/>
    </location>
</feature>
<keyword evidence="4 7" id="KW-0812">Transmembrane</keyword>
<evidence type="ECO:0000256" key="3">
    <source>
        <dbReference type="ARBA" id="ARBA00022475"/>
    </source>
</evidence>
<dbReference type="PANTHER" id="PTHR23513:SF11">
    <property type="entry name" value="STAPHYLOFERRIN A TRANSPORTER"/>
    <property type="match status" value="1"/>
</dbReference>
<dbReference type="Proteomes" id="UP000540506">
    <property type="component" value="Unassembled WGS sequence"/>
</dbReference>
<dbReference type="SUPFAM" id="SSF103473">
    <property type="entry name" value="MFS general substrate transporter"/>
    <property type="match status" value="1"/>
</dbReference>
<keyword evidence="9" id="KW-1185">Reference proteome</keyword>
<evidence type="ECO:0000256" key="1">
    <source>
        <dbReference type="ARBA" id="ARBA00004651"/>
    </source>
</evidence>
<reference evidence="8 9" key="1">
    <citation type="submission" date="2020-08" db="EMBL/GenBank/DDBJ databases">
        <title>Sequencing the genomes of 1000 actinobacteria strains.</title>
        <authorList>
            <person name="Klenk H.-P."/>
        </authorList>
    </citation>
    <scope>NUCLEOTIDE SEQUENCE [LARGE SCALE GENOMIC DNA]</scope>
    <source>
        <strain evidence="8 9">DSM 41654</strain>
    </source>
</reference>
<feature type="transmembrane region" description="Helical" evidence="7">
    <location>
        <begin position="313"/>
        <end position="331"/>
    </location>
</feature>
<dbReference type="CDD" id="cd06173">
    <property type="entry name" value="MFS_MefA_like"/>
    <property type="match status" value="1"/>
</dbReference>
<evidence type="ECO:0000256" key="5">
    <source>
        <dbReference type="ARBA" id="ARBA00022989"/>
    </source>
</evidence>
<dbReference type="PANTHER" id="PTHR23513">
    <property type="entry name" value="INTEGRAL MEMBRANE EFFLUX PROTEIN-RELATED"/>
    <property type="match status" value="1"/>
</dbReference>
<dbReference type="InterPro" id="IPR010290">
    <property type="entry name" value="TM_effector"/>
</dbReference>
<dbReference type="Gene3D" id="1.20.1250.20">
    <property type="entry name" value="MFS general substrate transporter like domains"/>
    <property type="match status" value="1"/>
</dbReference>
<evidence type="ECO:0000313" key="9">
    <source>
        <dbReference type="Proteomes" id="UP000540506"/>
    </source>
</evidence>
<evidence type="ECO:0000313" key="8">
    <source>
        <dbReference type="EMBL" id="MBB4921073.1"/>
    </source>
</evidence>
<dbReference type="Pfam" id="PF05977">
    <property type="entry name" value="MFS_3"/>
    <property type="match status" value="1"/>
</dbReference>
<feature type="transmembrane region" description="Helical" evidence="7">
    <location>
        <begin position="167"/>
        <end position="192"/>
    </location>
</feature>
<comment type="subcellular location">
    <subcellularLocation>
        <location evidence="1">Cell membrane</location>
        <topology evidence="1">Multi-pass membrane protein</topology>
    </subcellularLocation>
</comment>
<organism evidence="8 9">
    <name type="scientific">Kitasatospora kifunensis</name>
    <name type="common">Streptomyces kifunensis</name>
    <dbReference type="NCBI Taxonomy" id="58351"/>
    <lineage>
        <taxon>Bacteria</taxon>
        <taxon>Bacillati</taxon>
        <taxon>Actinomycetota</taxon>
        <taxon>Actinomycetes</taxon>
        <taxon>Kitasatosporales</taxon>
        <taxon>Streptomycetaceae</taxon>
        <taxon>Kitasatospora</taxon>
    </lineage>
</organism>
<name>A0A7W7VST5_KITKI</name>
<keyword evidence="5 7" id="KW-1133">Transmembrane helix</keyword>
<evidence type="ECO:0000256" key="4">
    <source>
        <dbReference type="ARBA" id="ARBA00022692"/>
    </source>
</evidence>
<keyword evidence="3" id="KW-1003">Cell membrane</keyword>
<feature type="transmembrane region" description="Helical" evidence="7">
    <location>
        <begin position="377"/>
        <end position="397"/>
    </location>
</feature>
<feature type="transmembrane region" description="Helical" evidence="7">
    <location>
        <begin position="227"/>
        <end position="249"/>
    </location>
</feature>
<gene>
    <name evidence="8" type="ORF">FHR34_000066</name>
</gene>